<keyword evidence="8" id="KW-1185">Reference proteome</keyword>
<evidence type="ECO:0000256" key="2">
    <source>
        <dbReference type="ARBA" id="ARBA00022475"/>
    </source>
</evidence>
<evidence type="ECO:0000256" key="6">
    <source>
        <dbReference type="SAM" id="Phobius"/>
    </source>
</evidence>
<keyword evidence="4 6" id="KW-1133">Transmembrane helix</keyword>
<dbReference type="EMBL" id="WWNE01000012">
    <property type="protein sequence ID" value="NBG66949.1"/>
    <property type="molecule type" value="Genomic_DNA"/>
</dbReference>
<reference evidence="7 8" key="1">
    <citation type="submission" date="2019-12" db="EMBL/GenBank/DDBJ databases">
        <authorList>
            <person name="Zhao J."/>
        </authorList>
    </citation>
    <scope>NUCLEOTIDE SEQUENCE [LARGE SCALE GENOMIC DNA]</scope>
    <source>
        <strain evidence="7 8">S-15</strain>
    </source>
</reference>
<feature type="transmembrane region" description="Helical" evidence="6">
    <location>
        <begin position="240"/>
        <end position="267"/>
    </location>
</feature>
<feature type="transmembrane region" description="Helical" evidence="6">
    <location>
        <begin position="130"/>
        <end position="154"/>
    </location>
</feature>
<evidence type="ECO:0000256" key="3">
    <source>
        <dbReference type="ARBA" id="ARBA00022692"/>
    </source>
</evidence>
<keyword evidence="2" id="KW-1003">Cell membrane</keyword>
<dbReference type="Proteomes" id="UP000470771">
    <property type="component" value="Unassembled WGS sequence"/>
</dbReference>
<evidence type="ECO:0000256" key="1">
    <source>
        <dbReference type="ARBA" id="ARBA00004651"/>
    </source>
</evidence>
<keyword evidence="5 6" id="KW-0472">Membrane</keyword>
<dbReference type="PANTHER" id="PTHR30213:SF1">
    <property type="entry name" value="INNER MEMBRANE PROTEIN YHJD"/>
    <property type="match status" value="1"/>
</dbReference>
<evidence type="ECO:0000313" key="7">
    <source>
        <dbReference type="EMBL" id="NBG66949.1"/>
    </source>
</evidence>
<evidence type="ECO:0008006" key="9">
    <source>
        <dbReference type="Google" id="ProtNLM"/>
    </source>
</evidence>
<name>A0A6N9NM63_9FLAO</name>
<feature type="transmembrane region" description="Helical" evidence="6">
    <location>
        <begin position="89"/>
        <end position="109"/>
    </location>
</feature>
<feature type="transmembrane region" description="Helical" evidence="6">
    <location>
        <begin position="20"/>
        <end position="41"/>
    </location>
</feature>
<dbReference type="RefSeq" id="WP_160633902.1">
    <property type="nucleotide sequence ID" value="NZ_WWNE01000012.1"/>
</dbReference>
<feature type="transmembrane region" description="Helical" evidence="6">
    <location>
        <begin position="209"/>
        <end position="228"/>
    </location>
</feature>
<evidence type="ECO:0000313" key="8">
    <source>
        <dbReference type="Proteomes" id="UP000470771"/>
    </source>
</evidence>
<comment type="subcellular location">
    <subcellularLocation>
        <location evidence="1">Cell membrane</location>
        <topology evidence="1">Multi-pass membrane protein</topology>
    </subcellularLocation>
</comment>
<dbReference type="GO" id="GO:0005886">
    <property type="term" value="C:plasma membrane"/>
    <property type="evidence" value="ECO:0007669"/>
    <property type="project" value="UniProtKB-SubCell"/>
</dbReference>
<proteinExistence type="predicted"/>
<dbReference type="AlphaFoldDB" id="A0A6N9NM63"/>
<comment type="caution">
    <text evidence="7">The sequence shown here is derived from an EMBL/GenBank/DDBJ whole genome shotgun (WGS) entry which is preliminary data.</text>
</comment>
<sequence length="295" mass="32683">MSIFQVILVSIKEYKNHNPLALASSTAFFSLFALPPILIIISKVLGSVTSPDLISGELFHQLSSYFGDKTASQIKVVFENFQSIADAPFTSILVFLFLMFVATTLFKLIKDSINQLWGFKPKANQPFLTAIFERLISFVLLIVAGVIFLLSLLSDTFLTFLGSFIAQYNPDFNILLIKSINALFSIFSISLWFSLLFKVLPNASIKIKPALIGGFFTSILFTLGKFILGRVLINSNIDSIFGASGSVVLLLLFVFYSSLIFYFGAVFTSKYAASIQQEVKPGFYAVKVNTSEVKL</sequence>
<dbReference type="PIRSF" id="PIRSF035875">
    <property type="entry name" value="RNase_BN"/>
    <property type="match status" value="1"/>
</dbReference>
<evidence type="ECO:0000256" key="4">
    <source>
        <dbReference type="ARBA" id="ARBA00022989"/>
    </source>
</evidence>
<gene>
    <name evidence="7" type="ORF">GQN54_12545</name>
</gene>
<dbReference type="PANTHER" id="PTHR30213">
    <property type="entry name" value="INNER MEMBRANE PROTEIN YHJD"/>
    <property type="match status" value="1"/>
</dbReference>
<protein>
    <recommendedName>
        <fullName evidence="9">YihY/virulence factor BrkB family protein</fullName>
    </recommendedName>
</protein>
<accession>A0A6N9NM63</accession>
<keyword evidence="3 6" id="KW-0812">Transmembrane</keyword>
<feature type="transmembrane region" description="Helical" evidence="6">
    <location>
        <begin position="174"/>
        <end position="197"/>
    </location>
</feature>
<evidence type="ECO:0000256" key="5">
    <source>
        <dbReference type="ARBA" id="ARBA00023136"/>
    </source>
</evidence>
<organism evidence="7 8">
    <name type="scientific">Acidiluteibacter ferrifornacis</name>
    <dbReference type="NCBI Taxonomy" id="2692424"/>
    <lineage>
        <taxon>Bacteria</taxon>
        <taxon>Pseudomonadati</taxon>
        <taxon>Bacteroidota</taxon>
        <taxon>Flavobacteriia</taxon>
        <taxon>Flavobacteriales</taxon>
        <taxon>Cryomorphaceae</taxon>
        <taxon>Acidiluteibacter</taxon>
    </lineage>
</organism>
<dbReference type="Pfam" id="PF03631">
    <property type="entry name" value="Virul_fac_BrkB"/>
    <property type="match status" value="1"/>
</dbReference>
<dbReference type="InterPro" id="IPR017039">
    <property type="entry name" value="Virul_fac_BrkB"/>
</dbReference>